<evidence type="ECO:0000313" key="8">
    <source>
        <dbReference type="Proteomes" id="UP000013827"/>
    </source>
</evidence>
<reference evidence="8" key="1">
    <citation type="journal article" date="2013" name="Nature">
        <title>Pan genome of the phytoplankton Emiliania underpins its global distribution.</title>
        <authorList>
            <person name="Read B.A."/>
            <person name="Kegel J."/>
            <person name="Klute M.J."/>
            <person name="Kuo A."/>
            <person name="Lefebvre S.C."/>
            <person name="Maumus F."/>
            <person name="Mayer C."/>
            <person name="Miller J."/>
            <person name="Monier A."/>
            <person name="Salamov A."/>
            <person name="Young J."/>
            <person name="Aguilar M."/>
            <person name="Claverie J.M."/>
            <person name="Frickenhaus S."/>
            <person name="Gonzalez K."/>
            <person name="Herman E.K."/>
            <person name="Lin Y.C."/>
            <person name="Napier J."/>
            <person name="Ogata H."/>
            <person name="Sarno A.F."/>
            <person name="Shmutz J."/>
            <person name="Schroeder D."/>
            <person name="de Vargas C."/>
            <person name="Verret F."/>
            <person name="von Dassow P."/>
            <person name="Valentin K."/>
            <person name="Van de Peer Y."/>
            <person name="Wheeler G."/>
            <person name="Dacks J.B."/>
            <person name="Delwiche C.F."/>
            <person name="Dyhrman S.T."/>
            <person name="Glockner G."/>
            <person name="John U."/>
            <person name="Richards T."/>
            <person name="Worden A.Z."/>
            <person name="Zhang X."/>
            <person name="Grigoriev I.V."/>
            <person name="Allen A.E."/>
            <person name="Bidle K."/>
            <person name="Borodovsky M."/>
            <person name="Bowler C."/>
            <person name="Brownlee C."/>
            <person name="Cock J.M."/>
            <person name="Elias M."/>
            <person name="Gladyshev V.N."/>
            <person name="Groth M."/>
            <person name="Guda C."/>
            <person name="Hadaegh A."/>
            <person name="Iglesias-Rodriguez M.D."/>
            <person name="Jenkins J."/>
            <person name="Jones B.M."/>
            <person name="Lawson T."/>
            <person name="Leese F."/>
            <person name="Lindquist E."/>
            <person name="Lobanov A."/>
            <person name="Lomsadze A."/>
            <person name="Malik S.B."/>
            <person name="Marsh M.E."/>
            <person name="Mackinder L."/>
            <person name="Mock T."/>
            <person name="Mueller-Roeber B."/>
            <person name="Pagarete A."/>
            <person name="Parker M."/>
            <person name="Probert I."/>
            <person name="Quesneville H."/>
            <person name="Raines C."/>
            <person name="Rensing S.A."/>
            <person name="Riano-Pachon D.M."/>
            <person name="Richier S."/>
            <person name="Rokitta S."/>
            <person name="Shiraiwa Y."/>
            <person name="Soanes D.M."/>
            <person name="van der Giezen M."/>
            <person name="Wahlund T.M."/>
            <person name="Williams B."/>
            <person name="Wilson W."/>
            <person name="Wolfe G."/>
            <person name="Wurch L.L."/>
        </authorList>
    </citation>
    <scope>NUCLEOTIDE SEQUENCE</scope>
</reference>
<dbReference type="InterPro" id="IPR007248">
    <property type="entry name" value="Mpv17_PMP22"/>
</dbReference>
<keyword evidence="4" id="KW-1133">Transmembrane helix</keyword>
<accession>A0A0D3JXM7</accession>
<dbReference type="RefSeq" id="XP_005780691.1">
    <property type="nucleotide sequence ID" value="XM_005780634.1"/>
</dbReference>
<protein>
    <submittedName>
        <fullName evidence="7">Uncharacterized protein</fullName>
    </submittedName>
</protein>
<keyword evidence="8" id="KW-1185">Reference proteome</keyword>
<evidence type="ECO:0000313" key="7">
    <source>
        <dbReference type="EnsemblProtists" id="EOD28262"/>
    </source>
</evidence>
<evidence type="ECO:0000256" key="3">
    <source>
        <dbReference type="ARBA" id="ARBA00022692"/>
    </source>
</evidence>
<evidence type="ECO:0000256" key="1">
    <source>
        <dbReference type="ARBA" id="ARBA00004141"/>
    </source>
</evidence>
<dbReference type="PANTHER" id="PTHR11266">
    <property type="entry name" value="PEROXISOMAL MEMBRANE PROTEIN 2, PXMP2 MPV17"/>
    <property type="match status" value="1"/>
</dbReference>
<proteinExistence type="inferred from homology"/>
<sequence>MFALRGFRAFAKAAPAASAAAVCTVKGSASDYIAQTQVESAAGVDWPRNAAFAAFSGLYLGVGQHLIYNRAFTVLFGSGQDLRTGLKKVLADSLVHVPLIYLPLYYPFKSVVLGEGSFLDGLARYRADAHDVLTTYWSIWPALHLVNFTLTPPELRISLVAAVSFGWLVYLSWRSHADEEVSGSEEHTTAALHGGG</sequence>
<keyword evidence="3" id="KW-0812">Transmembrane</keyword>
<dbReference type="AlphaFoldDB" id="A0A0D3JXM7"/>
<dbReference type="GO" id="GO:0016020">
    <property type="term" value="C:membrane"/>
    <property type="evidence" value="ECO:0007669"/>
    <property type="project" value="UniProtKB-SubCell"/>
</dbReference>
<dbReference type="GeneID" id="17273807"/>
<comment type="similarity">
    <text evidence="2 6">Belongs to the peroxisomal membrane protein PXMP2/4 family.</text>
</comment>
<dbReference type="PaxDb" id="2903-EOD28262"/>
<evidence type="ECO:0000256" key="4">
    <source>
        <dbReference type="ARBA" id="ARBA00022989"/>
    </source>
</evidence>
<dbReference type="HOGENOM" id="CLU_090835_1_0_1"/>
<dbReference type="Proteomes" id="UP000013827">
    <property type="component" value="Unassembled WGS sequence"/>
</dbReference>
<organism evidence="7 8">
    <name type="scientific">Emiliania huxleyi (strain CCMP1516)</name>
    <dbReference type="NCBI Taxonomy" id="280463"/>
    <lineage>
        <taxon>Eukaryota</taxon>
        <taxon>Haptista</taxon>
        <taxon>Haptophyta</taxon>
        <taxon>Prymnesiophyceae</taxon>
        <taxon>Isochrysidales</taxon>
        <taxon>Noelaerhabdaceae</taxon>
        <taxon>Emiliania</taxon>
    </lineage>
</organism>
<dbReference type="KEGG" id="ehx:EMIHUDRAFT_234860"/>
<comment type="subcellular location">
    <subcellularLocation>
        <location evidence="1">Membrane</location>
        <topology evidence="1">Multi-pass membrane protein</topology>
    </subcellularLocation>
</comment>
<evidence type="ECO:0000256" key="6">
    <source>
        <dbReference type="RuleBase" id="RU363053"/>
    </source>
</evidence>
<reference evidence="7" key="2">
    <citation type="submission" date="2024-10" db="UniProtKB">
        <authorList>
            <consortium name="EnsemblProtists"/>
        </authorList>
    </citation>
    <scope>IDENTIFICATION</scope>
</reference>
<evidence type="ECO:0000256" key="5">
    <source>
        <dbReference type="ARBA" id="ARBA00023136"/>
    </source>
</evidence>
<evidence type="ECO:0000256" key="2">
    <source>
        <dbReference type="ARBA" id="ARBA00006824"/>
    </source>
</evidence>
<dbReference type="GO" id="GO:0005737">
    <property type="term" value="C:cytoplasm"/>
    <property type="evidence" value="ECO:0007669"/>
    <property type="project" value="TreeGrafter"/>
</dbReference>
<keyword evidence="5" id="KW-0472">Membrane</keyword>
<dbReference type="Pfam" id="PF04117">
    <property type="entry name" value="Mpv17_PMP22"/>
    <property type="match status" value="1"/>
</dbReference>
<dbReference type="EnsemblProtists" id="EOD28262">
    <property type="protein sequence ID" value="EOD28262"/>
    <property type="gene ID" value="EMIHUDRAFT_234860"/>
</dbReference>
<name>A0A0D3JXM7_EMIH1</name>
<dbReference type="PANTHER" id="PTHR11266:SF21">
    <property type="entry name" value="ACT DOMAIN-CONTAINING PROTEIN"/>
    <property type="match status" value="1"/>
</dbReference>